<gene>
    <name evidence="1" type="ORF">SNEC2469_LOCUS24128</name>
</gene>
<dbReference type="AlphaFoldDB" id="A0A812Z7H2"/>
<dbReference type="OrthoDB" id="428428at2759"/>
<dbReference type="EMBL" id="CAJNJA010045986">
    <property type="protein sequence ID" value="CAE7813651.1"/>
    <property type="molecule type" value="Genomic_DNA"/>
</dbReference>
<accession>A0A812Z7H2</accession>
<name>A0A812Z7H2_9DINO</name>
<proteinExistence type="predicted"/>
<protein>
    <submittedName>
        <fullName evidence="1">Uncharacterized protein</fullName>
    </submittedName>
</protein>
<reference evidence="1" key="1">
    <citation type="submission" date="2021-02" db="EMBL/GenBank/DDBJ databases">
        <authorList>
            <person name="Dougan E. K."/>
            <person name="Rhodes N."/>
            <person name="Thang M."/>
            <person name="Chan C."/>
        </authorList>
    </citation>
    <scope>NUCLEOTIDE SEQUENCE</scope>
</reference>
<organism evidence="1 2">
    <name type="scientific">Symbiodinium necroappetens</name>
    <dbReference type="NCBI Taxonomy" id="1628268"/>
    <lineage>
        <taxon>Eukaryota</taxon>
        <taxon>Sar</taxon>
        <taxon>Alveolata</taxon>
        <taxon>Dinophyceae</taxon>
        <taxon>Suessiales</taxon>
        <taxon>Symbiodiniaceae</taxon>
        <taxon>Symbiodinium</taxon>
    </lineage>
</organism>
<comment type="caution">
    <text evidence="1">The sequence shown here is derived from an EMBL/GenBank/DDBJ whole genome shotgun (WGS) entry which is preliminary data.</text>
</comment>
<evidence type="ECO:0000313" key="1">
    <source>
        <dbReference type="EMBL" id="CAE7813651.1"/>
    </source>
</evidence>
<keyword evidence="2" id="KW-1185">Reference proteome</keyword>
<feature type="non-terminal residue" evidence="1">
    <location>
        <position position="1"/>
    </location>
</feature>
<sequence length="130" mass="14430">YDVKGHFSVTCQPEAENDVISVPALWVEWTHVGRLSGAGFGACNYVSIDAAEFCWLVLRWGGPLCEYLKTVGLLIVQTIEALSEKGTRVTDIFDQKELKLPSLIPRAEQFVNLKDAQSRRFSGTGRTLPT</sequence>
<dbReference type="Proteomes" id="UP000601435">
    <property type="component" value="Unassembled WGS sequence"/>
</dbReference>
<evidence type="ECO:0000313" key="2">
    <source>
        <dbReference type="Proteomes" id="UP000601435"/>
    </source>
</evidence>